<dbReference type="RefSeq" id="WP_101595624.1">
    <property type="nucleotide sequence ID" value="NZ_FXZA01000013.1"/>
</dbReference>
<organism evidence="1 2">
    <name type="scientific">Brevibacterium linens</name>
    <dbReference type="NCBI Taxonomy" id="1703"/>
    <lineage>
        <taxon>Bacteria</taxon>
        <taxon>Bacillati</taxon>
        <taxon>Actinomycetota</taxon>
        <taxon>Actinomycetes</taxon>
        <taxon>Micrococcales</taxon>
        <taxon>Brevibacteriaceae</taxon>
        <taxon>Brevibacterium</taxon>
    </lineage>
</organism>
<evidence type="ECO:0000313" key="1">
    <source>
        <dbReference type="EMBL" id="SMX86346.1"/>
    </source>
</evidence>
<protein>
    <submittedName>
        <fullName evidence="1">Uncharacterized protein</fullName>
    </submittedName>
</protein>
<dbReference type="EMBL" id="FXZA01000013">
    <property type="protein sequence ID" value="SMX86346.1"/>
    <property type="molecule type" value="Genomic_DNA"/>
</dbReference>
<reference evidence="1 2" key="1">
    <citation type="submission" date="2017-03" db="EMBL/GenBank/DDBJ databases">
        <authorList>
            <person name="Afonso C.L."/>
            <person name="Miller P.J."/>
            <person name="Scott M.A."/>
            <person name="Spackman E."/>
            <person name="Goraichik I."/>
            <person name="Dimitrov K.M."/>
            <person name="Suarez D.L."/>
            <person name="Swayne D.E."/>
        </authorList>
    </citation>
    <scope>NUCLEOTIDE SEQUENCE [LARGE SCALE GENOMIC DNA]</scope>
    <source>
        <strain evidence="1 2">Mu101</strain>
    </source>
</reference>
<gene>
    <name evidence="1" type="ORF">BLIN101_02271</name>
</gene>
<sequence>MTTGRNAADRYFSKGRELVKPVVHGIARRALPVVERASGTKYVRERAAGGPGAGKSAGSAKKIATDTARAYRKLASGLKGKTAEDTDGWTVAPSTREVDAKSRQLSRVKAHATLSEALAQGEALGESVVDAGRILVAEGNLAEAVSIGLNLRSGASTEEAGRVILGMAYQRSSDPDVAWAEFAKIDDRDIIVAAAEEYFPTAIDTLGQEALRLLDRSNDAGETDRWSDKAVLRTAESAFCIGAFDHVSTLIESRLERPSDQIDTAVHYELNRMLDWLPGGKHLEPLPTTPGRRNFGVLSYDQPGIRSRNIGDYIQTIASIGHLLRYENLSFSGDAGLTELFTKLRKTVKDERKYAGPEAELNLVEVYRDDNVYQDIPEDTWYIAFGWYMHDIFGKSFNIPFHPNLRPILLSVFVRYPEMLTPDAIAYLKKYGPVGCRDWQSVAVLRAVGVPAFFSGCLTTTVDTLFPAPSTDRRSGTVRIDWTKGGKGPKKKQTVTAIRDKTFPENLELARNWVADYAYKYKRVLTSRLHANLPARSVGAEVEFEPKNKSDSRFGGLIGIDEAEFDAIRDGILDKVSVLLPLIATGASDDEIYSKWVEITAEDMAAADEYLATATLPSAESTTISAAVNTTDRPVPEEQVTDVFMTVEKGEESLVAQAVRSIDAHASGRYRLWLPSGVMSAEAADEIQAQLSRGTVGSLGRVSYADIANENDLVQALLPVLFPNHERLVVVPAAGEFSADIVEFSRAELGSTLLAAKHDVRKNRSSGLTLMRRIASSFGDDHVGALNFVFASHAGLTEDFVPFDPQTAVLNLSGLRSEGVVNKLIGLMQELRLRYVDAMQTIVGGRYSDIGDEWNVRAQWETSDSPKIVNWRRQTRYFGRMKLTR</sequence>
<evidence type="ECO:0000313" key="2">
    <source>
        <dbReference type="Proteomes" id="UP000234498"/>
    </source>
</evidence>
<accession>A0A2H1JFT0</accession>
<dbReference type="AlphaFoldDB" id="A0A2H1JFT0"/>
<dbReference type="OrthoDB" id="5672604at2"/>
<name>A0A2H1JFT0_BRELN</name>
<dbReference type="Proteomes" id="UP000234498">
    <property type="component" value="Unassembled WGS sequence"/>
</dbReference>
<proteinExistence type="predicted"/>